<keyword evidence="2 3" id="KW-0732">Signal</keyword>
<evidence type="ECO:0000313" key="6">
    <source>
        <dbReference type="Proteomes" id="UP000838748"/>
    </source>
</evidence>
<sequence length="262" mass="29678">MDTKKKQFQLFKITLIFSLLFSFVPTSFAEIKQAIKFCGDGGGWPPYTYKKDGEVIGYDVDVLNAILGPKNIKYTIAMPVWKRCVEGTKIGLYDAALSATFSEERKRNFIFTDSYYSLTPVYIYSKKQFPDGLQISNVKDLEKYHLCGVHGFNYDGVGLDSNRVDRSAKSFNQLVMKTVAGRCQVFVTHYEIMIGFKIEQGVDYLSQGVLITKTIPGAPTNDNFILISKEYPQAKQLKEILDTGVVKLRKSGQLKKFLEGYE</sequence>
<dbReference type="Pfam" id="PF00497">
    <property type="entry name" value="SBP_bac_3"/>
    <property type="match status" value="1"/>
</dbReference>
<evidence type="ECO:0000256" key="1">
    <source>
        <dbReference type="ARBA" id="ARBA00010333"/>
    </source>
</evidence>
<evidence type="ECO:0000259" key="4">
    <source>
        <dbReference type="SMART" id="SM00062"/>
    </source>
</evidence>
<comment type="similarity">
    <text evidence="1">Belongs to the bacterial solute-binding protein 3 family.</text>
</comment>
<dbReference type="RefSeq" id="WP_237359646.1">
    <property type="nucleotide sequence ID" value="NZ_CAKLDM010000001.1"/>
</dbReference>
<comment type="caution">
    <text evidence="5">The sequence shown here is derived from an EMBL/GenBank/DDBJ whole genome shotgun (WGS) entry which is preliminary data.</text>
</comment>
<gene>
    <name evidence="5" type="ORF">VMF7928_00238</name>
</gene>
<feature type="chain" id="PRO_5047355349" description="Solute-binding protein family 3/N-terminal domain-containing protein" evidence="3">
    <location>
        <begin position="30"/>
        <end position="262"/>
    </location>
</feature>
<dbReference type="PANTHER" id="PTHR35936:SF19">
    <property type="entry name" value="AMINO-ACID-BINDING PROTEIN YXEM-RELATED"/>
    <property type="match status" value="1"/>
</dbReference>
<protein>
    <recommendedName>
        <fullName evidence="4">Solute-binding protein family 3/N-terminal domain-containing protein</fullName>
    </recommendedName>
</protein>
<dbReference type="Proteomes" id="UP000838748">
    <property type="component" value="Unassembled WGS sequence"/>
</dbReference>
<feature type="signal peptide" evidence="3">
    <location>
        <begin position="1"/>
        <end position="29"/>
    </location>
</feature>
<dbReference type="EMBL" id="CAKLDM010000001">
    <property type="protein sequence ID" value="CAH0536144.1"/>
    <property type="molecule type" value="Genomic_DNA"/>
</dbReference>
<name>A0ABM8ZYW9_9VIBR</name>
<organism evidence="5 6">
    <name type="scientific">Vibrio marisflavi CECT 7928</name>
    <dbReference type="NCBI Taxonomy" id="634439"/>
    <lineage>
        <taxon>Bacteria</taxon>
        <taxon>Pseudomonadati</taxon>
        <taxon>Pseudomonadota</taxon>
        <taxon>Gammaproteobacteria</taxon>
        <taxon>Vibrionales</taxon>
        <taxon>Vibrionaceae</taxon>
        <taxon>Vibrio</taxon>
    </lineage>
</organism>
<evidence type="ECO:0000256" key="2">
    <source>
        <dbReference type="ARBA" id="ARBA00022729"/>
    </source>
</evidence>
<accession>A0ABM8ZYW9</accession>
<dbReference type="SMART" id="SM00062">
    <property type="entry name" value="PBPb"/>
    <property type="match status" value="1"/>
</dbReference>
<proteinExistence type="inferred from homology"/>
<reference evidence="5" key="1">
    <citation type="submission" date="2021-11" db="EMBL/GenBank/DDBJ databases">
        <authorList>
            <person name="Rodrigo-Torres L."/>
            <person name="Arahal R. D."/>
            <person name="Lucena T."/>
        </authorList>
    </citation>
    <scope>NUCLEOTIDE SEQUENCE</scope>
    <source>
        <strain evidence="5">CECT 7928</strain>
    </source>
</reference>
<dbReference type="InterPro" id="IPR001638">
    <property type="entry name" value="Solute-binding_3/MltF_N"/>
</dbReference>
<evidence type="ECO:0000256" key="3">
    <source>
        <dbReference type="SAM" id="SignalP"/>
    </source>
</evidence>
<dbReference type="SUPFAM" id="SSF53850">
    <property type="entry name" value="Periplasmic binding protein-like II"/>
    <property type="match status" value="1"/>
</dbReference>
<dbReference type="Gene3D" id="3.40.190.10">
    <property type="entry name" value="Periplasmic binding protein-like II"/>
    <property type="match status" value="2"/>
</dbReference>
<evidence type="ECO:0000313" key="5">
    <source>
        <dbReference type="EMBL" id="CAH0536144.1"/>
    </source>
</evidence>
<dbReference type="PANTHER" id="PTHR35936">
    <property type="entry name" value="MEMBRANE-BOUND LYTIC MUREIN TRANSGLYCOSYLASE F"/>
    <property type="match status" value="1"/>
</dbReference>
<keyword evidence="6" id="KW-1185">Reference proteome</keyword>
<feature type="domain" description="Solute-binding protein family 3/N-terminal" evidence="4">
    <location>
        <begin position="34"/>
        <end position="260"/>
    </location>
</feature>